<dbReference type="EMBL" id="VYZN01001262">
    <property type="protein sequence ID" value="KAE9522390.1"/>
    <property type="molecule type" value="Genomic_DNA"/>
</dbReference>
<dbReference type="Pfam" id="PF21787">
    <property type="entry name" value="TNP-like_RNaseH_N"/>
    <property type="match status" value="1"/>
</dbReference>
<dbReference type="PANTHER" id="PTHR47577">
    <property type="entry name" value="THAP DOMAIN-CONTAINING PROTEIN 6"/>
    <property type="match status" value="1"/>
</dbReference>
<comment type="caution">
    <text evidence="4">The sequence shown here is derived from an EMBL/GenBank/DDBJ whole genome shotgun (WGS) entry which is preliminary data.</text>
</comment>
<dbReference type="OrthoDB" id="2441813at2759"/>
<accession>A0A6G0SVH2</accession>
<proteinExistence type="predicted"/>
<keyword evidence="5" id="KW-1185">Reference proteome</keyword>
<dbReference type="Pfam" id="PF12017">
    <property type="entry name" value="Tnp_P_element"/>
    <property type="match status" value="1"/>
</dbReference>
<dbReference type="InterPro" id="IPR048366">
    <property type="entry name" value="TNP-like_GBD"/>
</dbReference>
<gene>
    <name evidence="4" type="ORF">AGLY_017221</name>
</gene>
<protein>
    <recommendedName>
        <fullName evidence="6">THAP-type domain-containing protein</fullName>
    </recommendedName>
</protein>
<dbReference type="AlphaFoldDB" id="A0A6G0SVH2"/>
<dbReference type="InterPro" id="IPR048365">
    <property type="entry name" value="TNP-like_RNaseH_N"/>
</dbReference>
<dbReference type="Proteomes" id="UP000475862">
    <property type="component" value="Unassembled WGS sequence"/>
</dbReference>
<evidence type="ECO:0000259" key="1">
    <source>
        <dbReference type="Pfam" id="PF12017"/>
    </source>
</evidence>
<organism evidence="4 5">
    <name type="scientific">Aphis glycines</name>
    <name type="common">Soybean aphid</name>
    <dbReference type="NCBI Taxonomy" id="307491"/>
    <lineage>
        <taxon>Eukaryota</taxon>
        <taxon>Metazoa</taxon>
        <taxon>Ecdysozoa</taxon>
        <taxon>Arthropoda</taxon>
        <taxon>Hexapoda</taxon>
        <taxon>Insecta</taxon>
        <taxon>Pterygota</taxon>
        <taxon>Neoptera</taxon>
        <taxon>Paraneoptera</taxon>
        <taxon>Hemiptera</taxon>
        <taxon>Sternorrhyncha</taxon>
        <taxon>Aphidomorpha</taxon>
        <taxon>Aphidoidea</taxon>
        <taxon>Aphididae</taxon>
        <taxon>Aphidini</taxon>
        <taxon>Aphis</taxon>
        <taxon>Aphis</taxon>
    </lineage>
</organism>
<feature type="domain" description="THAP9-like helix-turn-helix" evidence="1">
    <location>
        <begin position="8"/>
        <end position="88"/>
    </location>
</feature>
<sequence>MSEIIKNLKNKNLLNENDSDVLFECFGKHANLITNWSKKSLGKKVPKKYSPAIRQFALSLHFFSPKAYQYVRKQFNTVLPHTRTLGKWYSHVDANPGLTNEALKSLTLKATHSKTPIYCSLMFDEMAIRQYLEFCVELSDKETENICLFLDPAHMIKLVRNAFGEKKIFQHKNDYIKFDFIETLFLLLEQEGCHLANKLSKQHIFYFKQKMKIKLATQLLSKSVADALKFCKNKLNIKNFSDVDATVVFIELFNSAFDILNSRSINATGEKKSPFTDPIKVINLSSNNYNGKFDLILSEQDKLENDAVESYINDHDYVCKPNEYTISNFSKEVAIYIAGFVVYKLASALHSDICIKSLCAINKGAFLNSLITMKNKGGDNGGLMYPSDDVLGICYQTEKLLKICNFETRAINTIEIQSNVLGYVLHHRKIFKSLQFHSAESNSPFSDHFVLLIKAISYTYIKLKVNHSLKNHNEKPSLRTWYNKLTLFRGQ</sequence>
<evidence type="ECO:0000313" key="4">
    <source>
        <dbReference type="EMBL" id="KAE9522390.1"/>
    </source>
</evidence>
<evidence type="ECO:0000313" key="5">
    <source>
        <dbReference type="Proteomes" id="UP000475862"/>
    </source>
</evidence>
<name>A0A6G0SVH2_APHGL</name>
<feature type="domain" description="Transposable element P transposase-like RNase H" evidence="2">
    <location>
        <begin position="94"/>
        <end position="135"/>
    </location>
</feature>
<dbReference type="PANTHER" id="PTHR47577:SF2">
    <property type="entry name" value="THAP DOMAIN CONTAINING 9"/>
    <property type="match status" value="1"/>
</dbReference>
<dbReference type="InterPro" id="IPR021896">
    <property type="entry name" value="THAP9-like_HTH"/>
</dbReference>
<evidence type="ECO:0008006" key="6">
    <source>
        <dbReference type="Google" id="ProtNLM"/>
    </source>
</evidence>
<dbReference type="Pfam" id="PF21788">
    <property type="entry name" value="TNP-like_GBD"/>
    <property type="match status" value="1"/>
</dbReference>
<evidence type="ECO:0000259" key="2">
    <source>
        <dbReference type="Pfam" id="PF21787"/>
    </source>
</evidence>
<evidence type="ECO:0000259" key="3">
    <source>
        <dbReference type="Pfam" id="PF21788"/>
    </source>
</evidence>
<reference evidence="4 5" key="1">
    <citation type="submission" date="2019-08" db="EMBL/GenBank/DDBJ databases">
        <title>The genome of the soybean aphid Biotype 1, its phylome, world population structure and adaptation to the North American continent.</title>
        <authorList>
            <person name="Giordano R."/>
            <person name="Donthu R.K."/>
            <person name="Hernandez A.G."/>
            <person name="Wright C.L."/>
            <person name="Zimin A.V."/>
        </authorList>
    </citation>
    <scope>NUCLEOTIDE SEQUENCE [LARGE SCALE GENOMIC DNA]</scope>
    <source>
        <tissue evidence="4">Whole aphids</tissue>
    </source>
</reference>
<feature type="domain" description="Transposable element P transposase-like GTP-binding insertion" evidence="3">
    <location>
        <begin position="153"/>
        <end position="272"/>
    </location>
</feature>